<dbReference type="OrthoDB" id="5456715at2"/>
<dbReference type="RefSeq" id="WP_129349329.1">
    <property type="nucleotide sequence ID" value="NZ_CP026538.1"/>
</dbReference>
<gene>
    <name evidence="1" type="ORF">C3Y92_02880</name>
</gene>
<evidence type="ECO:0000313" key="1">
    <source>
        <dbReference type="EMBL" id="QAZ66239.1"/>
    </source>
</evidence>
<dbReference type="Proteomes" id="UP000293296">
    <property type="component" value="Chromosome"/>
</dbReference>
<dbReference type="AlphaFoldDB" id="A0A4P6HY60"/>
<sequence length="119" mass="13753">MAHSPEELAELKRAIYDKVKPRRRKFIDKIGYDNWDPFQEPMDPLDLREDASRRTSQQLVAEFLTTVPGASEEFAKGAWELCVGVMSGSERHRGMYSFCKWYKELLVREGLDAELGPTK</sequence>
<keyword evidence="2" id="KW-1185">Reference proteome</keyword>
<dbReference type="EMBL" id="CP026538">
    <property type="protein sequence ID" value="QAZ66239.1"/>
    <property type="molecule type" value="Genomic_DNA"/>
</dbReference>
<evidence type="ECO:0000313" key="2">
    <source>
        <dbReference type="Proteomes" id="UP000293296"/>
    </source>
</evidence>
<organism evidence="1 2">
    <name type="scientific">Solidesulfovibrio carbinolicus</name>
    <dbReference type="NCBI Taxonomy" id="296842"/>
    <lineage>
        <taxon>Bacteria</taxon>
        <taxon>Pseudomonadati</taxon>
        <taxon>Thermodesulfobacteriota</taxon>
        <taxon>Desulfovibrionia</taxon>
        <taxon>Desulfovibrionales</taxon>
        <taxon>Desulfovibrionaceae</taxon>
        <taxon>Solidesulfovibrio</taxon>
    </lineage>
</organism>
<protein>
    <submittedName>
        <fullName evidence="1">Uncharacterized protein</fullName>
    </submittedName>
</protein>
<accession>A0A4P6HY60</accession>
<dbReference type="KEGG" id="dcb:C3Y92_02880"/>
<reference evidence="1 2" key="1">
    <citation type="submission" date="2018-02" db="EMBL/GenBank/DDBJ databases">
        <title>Genome sequence of Desulfovibrio carbinolicus DSM 3852.</title>
        <authorList>
            <person name="Wilbanks E."/>
            <person name="Skennerton C.T."/>
            <person name="Orphan V.J."/>
        </authorList>
    </citation>
    <scope>NUCLEOTIDE SEQUENCE [LARGE SCALE GENOMIC DNA]</scope>
    <source>
        <strain evidence="1 2">DSM 3852</strain>
    </source>
</reference>
<proteinExistence type="predicted"/>
<name>A0A4P6HY60_9BACT</name>